<evidence type="ECO:0000313" key="2">
    <source>
        <dbReference type="Proteomes" id="UP000054805"/>
    </source>
</evidence>
<dbReference type="AlphaFoldDB" id="A0A0V1GLM5"/>
<sequence length="42" mass="4581">LHIPPGYTQGHKNLHILPSGYANGLRQTISFGIPISLFILVP</sequence>
<name>A0A0V1GLM5_TRIPS</name>
<accession>A0A0V1GLM5</accession>
<keyword evidence="2" id="KW-1185">Reference proteome</keyword>
<organism evidence="1 2">
    <name type="scientific">Trichinella pseudospiralis</name>
    <name type="common">Parasitic roundworm</name>
    <dbReference type="NCBI Taxonomy" id="6337"/>
    <lineage>
        <taxon>Eukaryota</taxon>
        <taxon>Metazoa</taxon>
        <taxon>Ecdysozoa</taxon>
        <taxon>Nematoda</taxon>
        <taxon>Enoplea</taxon>
        <taxon>Dorylaimia</taxon>
        <taxon>Trichinellida</taxon>
        <taxon>Trichinellidae</taxon>
        <taxon>Trichinella</taxon>
    </lineage>
</organism>
<feature type="non-terminal residue" evidence="1">
    <location>
        <position position="1"/>
    </location>
</feature>
<proteinExistence type="predicted"/>
<evidence type="ECO:0000313" key="1">
    <source>
        <dbReference type="EMBL" id="KRY99040.1"/>
    </source>
</evidence>
<feature type="non-terminal residue" evidence="1">
    <location>
        <position position="42"/>
    </location>
</feature>
<comment type="caution">
    <text evidence="1">The sequence shown here is derived from an EMBL/GenBank/DDBJ whole genome shotgun (WGS) entry which is preliminary data.</text>
</comment>
<protein>
    <submittedName>
        <fullName evidence="1">Uncharacterized protein</fullName>
    </submittedName>
</protein>
<dbReference type="EMBL" id="JYDS01001390">
    <property type="protein sequence ID" value="KRY99040.1"/>
    <property type="molecule type" value="Genomic_DNA"/>
</dbReference>
<reference evidence="1 2" key="1">
    <citation type="submission" date="2015-01" db="EMBL/GenBank/DDBJ databases">
        <title>Evolution of Trichinella species and genotypes.</title>
        <authorList>
            <person name="Korhonen P.K."/>
            <person name="Edoardo P."/>
            <person name="Giuseppe L.R."/>
            <person name="Gasser R.B."/>
        </authorList>
    </citation>
    <scope>NUCLEOTIDE SEQUENCE [LARGE SCALE GENOMIC DNA]</scope>
    <source>
        <strain evidence="1">ISS588</strain>
    </source>
</reference>
<dbReference type="Proteomes" id="UP000054805">
    <property type="component" value="Unassembled WGS sequence"/>
</dbReference>
<gene>
    <name evidence="1" type="ORF">T4B_1376</name>
</gene>